<feature type="compositionally biased region" description="Polar residues" evidence="1">
    <location>
        <begin position="636"/>
        <end position="647"/>
    </location>
</feature>
<gene>
    <name evidence="2" type="ORF">CBOVIS_LOCUS11917</name>
</gene>
<evidence type="ECO:0000256" key="1">
    <source>
        <dbReference type="SAM" id="MobiDB-lite"/>
    </source>
</evidence>
<proteinExistence type="predicted"/>
<feature type="region of interest" description="Disordered" evidence="1">
    <location>
        <begin position="162"/>
        <end position="197"/>
    </location>
</feature>
<feature type="compositionally biased region" description="Pro residues" evidence="1">
    <location>
        <begin position="298"/>
        <end position="308"/>
    </location>
</feature>
<organism evidence="2 3">
    <name type="scientific">Caenorhabditis bovis</name>
    <dbReference type="NCBI Taxonomy" id="2654633"/>
    <lineage>
        <taxon>Eukaryota</taxon>
        <taxon>Metazoa</taxon>
        <taxon>Ecdysozoa</taxon>
        <taxon>Nematoda</taxon>
        <taxon>Chromadorea</taxon>
        <taxon>Rhabditida</taxon>
        <taxon>Rhabditina</taxon>
        <taxon>Rhabditomorpha</taxon>
        <taxon>Rhabditoidea</taxon>
        <taxon>Rhabditidae</taxon>
        <taxon>Peloderinae</taxon>
        <taxon>Caenorhabditis</taxon>
    </lineage>
</organism>
<accession>A0A8S1FD41</accession>
<protein>
    <submittedName>
        <fullName evidence="2">Uncharacterized protein</fullName>
    </submittedName>
</protein>
<reference evidence="2 3" key="1">
    <citation type="submission" date="2020-04" db="EMBL/GenBank/DDBJ databases">
        <authorList>
            <person name="Laetsch R D."/>
            <person name="Stevens L."/>
            <person name="Kumar S."/>
            <person name="Blaxter L. M."/>
        </authorList>
    </citation>
    <scope>NUCLEOTIDE SEQUENCE [LARGE SCALE GENOMIC DNA]</scope>
</reference>
<feature type="region of interest" description="Disordered" evidence="1">
    <location>
        <begin position="87"/>
        <end position="115"/>
    </location>
</feature>
<dbReference type="OrthoDB" id="5815739at2759"/>
<evidence type="ECO:0000313" key="3">
    <source>
        <dbReference type="Proteomes" id="UP000494206"/>
    </source>
</evidence>
<dbReference type="EMBL" id="CADEPM010000010">
    <property type="protein sequence ID" value="CAB3410386.1"/>
    <property type="molecule type" value="Genomic_DNA"/>
</dbReference>
<feature type="compositionally biased region" description="Basic residues" evidence="1">
    <location>
        <begin position="246"/>
        <end position="255"/>
    </location>
</feature>
<dbReference type="AlphaFoldDB" id="A0A8S1FD41"/>
<sequence length="668" mass="73389">MPLVDGNAIAGVALDSVHFMLTIAILIATVTLVSICACCGTKEKESKDQDECDYGVVAAPSKDNTTIESGPSRTINIRSITKAVRNHDRHSQPVGTKNAFSSNRQSAPGRALPQLPADLYTPIDKKRDKDDIRFVDETINPMYECIDAETDSFVDPLYSKVGEVRGNPNGTRDRRYDYPIFPGRQTGQPRPSQDDTLYQSASQIYAPGSEDPYSSITSERERNIAAADGDGDTSSAYDPGYAKVTSHSKPKKQNGKSRLEKTERELDLLYSKVIRRPTPSMDDDLPGPSRIDPINVPLPPTDPIPQPVPYDSQSVASREPSYRYITMRENADSLRERLRQEGKLDRPIREHYYSTIGNDYETINTPNASYSGRNFPLPVPEQNPVFPNNSLTISLTPNDEAPPPPTSPIPDRTSSMVSMVEPPELTATPVPATPAYAVVVKNRNNGHPSNEAVAPPPLIYTSLNHPNGVIDGSSRQGAIVAQINEFVNRPTLPYRSLDTLIGRGTVEEKEVIVDTRSSMMSGIPSQPSPNGAMSRSVDTSWEGPTTSRRIHEVHIEKIAENHGPSADEIISGRRYRGGLSSADDGQKAVQNGIDLNKNSVDGARSSDDLRGSEKSKKNPWKEETEDEKIKRLGTIYTANDYVSSIDMSNDKPWPLSSRSNEPSSSKEE</sequence>
<feature type="region of interest" description="Disordered" evidence="1">
    <location>
        <begin position="298"/>
        <end position="317"/>
    </location>
</feature>
<feature type="region of interest" description="Disordered" evidence="1">
    <location>
        <begin position="595"/>
        <end position="668"/>
    </location>
</feature>
<feature type="compositionally biased region" description="Low complexity" evidence="1">
    <location>
        <begin position="656"/>
        <end position="668"/>
    </location>
</feature>
<feature type="compositionally biased region" description="Basic and acidic residues" evidence="1">
    <location>
        <begin position="604"/>
        <end position="630"/>
    </location>
</feature>
<feature type="region of interest" description="Disordered" evidence="1">
    <location>
        <begin position="519"/>
        <end position="546"/>
    </location>
</feature>
<keyword evidence="3" id="KW-1185">Reference proteome</keyword>
<evidence type="ECO:0000313" key="2">
    <source>
        <dbReference type="EMBL" id="CAB3410386.1"/>
    </source>
</evidence>
<feature type="compositionally biased region" description="Polar residues" evidence="1">
    <location>
        <begin position="93"/>
        <end position="106"/>
    </location>
</feature>
<feature type="region of interest" description="Disordered" evidence="1">
    <location>
        <begin position="226"/>
        <end position="263"/>
    </location>
</feature>
<comment type="caution">
    <text evidence="2">The sequence shown here is derived from an EMBL/GenBank/DDBJ whole genome shotgun (WGS) entry which is preliminary data.</text>
</comment>
<name>A0A8S1FD41_9PELO</name>
<feature type="compositionally biased region" description="Polar residues" evidence="1">
    <location>
        <begin position="185"/>
        <end position="197"/>
    </location>
</feature>
<dbReference type="Proteomes" id="UP000494206">
    <property type="component" value="Unassembled WGS sequence"/>
</dbReference>